<dbReference type="GO" id="GO:0005737">
    <property type="term" value="C:cytoplasm"/>
    <property type="evidence" value="ECO:0007669"/>
    <property type="project" value="TreeGrafter"/>
</dbReference>
<gene>
    <name evidence="1" type="ORF">glysoja_049642</name>
</gene>
<organism evidence="1">
    <name type="scientific">Glycine soja</name>
    <name type="common">Wild soybean</name>
    <dbReference type="NCBI Taxonomy" id="3848"/>
    <lineage>
        <taxon>Eukaryota</taxon>
        <taxon>Viridiplantae</taxon>
        <taxon>Streptophyta</taxon>
        <taxon>Embryophyta</taxon>
        <taxon>Tracheophyta</taxon>
        <taxon>Spermatophyta</taxon>
        <taxon>Magnoliopsida</taxon>
        <taxon>eudicotyledons</taxon>
        <taxon>Gunneridae</taxon>
        <taxon>Pentapetalae</taxon>
        <taxon>rosids</taxon>
        <taxon>fabids</taxon>
        <taxon>Fabales</taxon>
        <taxon>Fabaceae</taxon>
        <taxon>Papilionoideae</taxon>
        <taxon>50 kb inversion clade</taxon>
        <taxon>NPAAA clade</taxon>
        <taxon>indigoferoid/millettioid clade</taxon>
        <taxon>Phaseoleae</taxon>
        <taxon>Glycine</taxon>
        <taxon>Glycine subgen. Soja</taxon>
    </lineage>
</organism>
<dbReference type="Pfam" id="PF03321">
    <property type="entry name" value="GH3"/>
    <property type="match status" value="1"/>
</dbReference>
<dbReference type="InterPro" id="IPR004993">
    <property type="entry name" value="GH3"/>
</dbReference>
<evidence type="ECO:0000313" key="1">
    <source>
        <dbReference type="EMBL" id="KHN12054.1"/>
    </source>
</evidence>
<dbReference type="PANTHER" id="PTHR31901:SF46">
    <property type="entry name" value="INDOLE-3-ACETIC ACID-AMIDO SYNTHETASE"/>
    <property type="match status" value="1"/>
</dbReference>
<proteinExistence type="predicted"/>
<dbReference type="EMBL" id="KN663476">
    <property type="protein sequence ID" value="KHN12054.1"/>
    <property type="molecule type" value="Genomic_DNA"/>
</dbReference>
<dbReference type="PANTHER" id="PTHR31901">
    <property type="entry name" value="GH3 DOMAIN-CONTAINING PROTEIN"/>
    <property type="match status" value="1"/>
</dbReference>
<dbReference type="Proteomes" id="UP000053555">
    <property type="component" value="Unassembled WGS sequence"/>
</dbReference>
<protein>
    <submittedName>
        <fullName evidence="1">Putative indole-3-acetic acid-amido synthetase GH3.5</fullName>
    </submittedName>
</protein>
<name>A0A0B2PWI1_GLYSO</name>
<reference evidence="1" key="1">
    <citation type="submission" date="2014-07" db="EMBL/GenBank/DDBJ databases">
        <title>Identification of a novel salt tolerance gene in wild soybean by whole-genome sequencing.</title>
        <authorList>
            <person name="Lam H.-M."/>
            <person name="Qi X."/>
            <person name="Li M.-W."/>
            <person name="Liu X."/>
            <person name="Xie M."/>
            <person name="Ni M."/>
            <person name="Xu X."/>
        </authorList>
    </citation>
    <scope>NUCLEOTIDE SEQUENCE [LARGE SCALE GENOMIC DNA]</scope>
    <source>
        <tissue evidence="1">Root</tissue>
    </source>
</reference>
<dbReference type="GO" id="GO:0016881">
    <property type="term" value="F:acid-amino acid ligase activity"/>
    <property type="evidence" value="ECO:0007669"/>
    <property type="project" value="TreeGrafter"/>
</dbReference>
<dbReference type="AlphaFoldDB" id="A0A0B2PWI1"/>
<accession>A0A0B2PWI1</accession>
<sequence length="80" mass="9066">MQIYQTSFVFRNREFHTKKGKPLSFIYGSKQFKMKGGLAARNAASNVFRSAGYKCAMRALQSQCYSPNEVIFGPDFLTAQ</sequence>